<reference evidence="1" key="2">
    <citation type="journal article" date="2015" name="Fish Shellfish Immunol.">
        <title>Early steps in the European eel (Anguilla anguilla)-Vibrio vulnificus interaction in the gills: Role of the RtxA13 toxin.</title>
        <authorList>
            <person name="Callol A."/>
            <person name="Pajuelo D."/>
            <person name="Ebbesson L."/>
            <person name="Teles M."/>
            <person name="MacKenzie S."/>
            <person name="Amaro C."/>
        </authorList>
    </citation>
    <scope>NUCLEOTIDE SEQUENCE</scope>
</reference>
<dbReference type="AlphaFoldDB" id="A0A0E9WH15"/>
<protein>
    <submittedName>
        <fullName evidence="1">Uncharacterized protein</fullName>
    </submittedName>
</protein>
<evidence type="ECO:0000313" key="1">
    <source>
        <dbReference type="EMBL" id="JAH89586.1"/>
    </source>
</evidence>
<proteinExistence type="predicted"/>
<name>A0A0E9WH15_ANGAN</name>
<reference evidence="1" key="1">
    <citation type="submission" date="2014-11" db="EMBL/GenBank/DDBJ databases">
        <authorList>
            <person name="Amaro Gonzalez C."/>
        </authorList>
    </citation>
    <scope>NUCLEOTIDE SEQUENCE</scope>
</reference>
<dbReference type="EMBL" id="GBXM01018991">
    <property type="protein sequence ID" value="JAH89586.1"/>
    <property type="molecule type" value="Transcribed_RNA"/>
</dbReference>
<organism evidence="1">
    <name type="scientific">Anguilla anguilla</name>
    <name type="common">European freshwater eel</name>
    <name type="synonym">Muraena anguilla</name>
    <dbReference type="NCBI Taxonomy" id="7936"/>
    <lineage>
        <taxon>Eukaryota</taxon>
        <taxon>Metazoa</taxon>
        <taxon>Chordata</taxon>
        <taxon>Craniata</taxon>
        <taxon>Vertebrata</taxon>
        <taxon>Euteleostomi</taxon>
        <taxon>Actinopterygii</taxon>
        <taxon>Neopterygii</taxon>
        <taxon>Teleostei</taxon>
        <taxon>Anguilliformes</taxon>
        <taxon>Anguillidae</taxon>
        <taxon>Anguilla</taxon>
    </lineage>
</organism>
<accession>A0A0E9WH15</accession>
<sequence length="46" mass="5200">MLTGGEALFLFRKDILLMAVGTKIQSLCCFHTDHYKKDLSVHTADM</sequence>